<gene>
    <name evidence="2" type="ORF">J2S14_002181</name>
</gene>
<keyword evidence="1" id="KW-0472">Membrane</keyword>
<evidence type="ECO:0000313" key="3">
    <source>
        <dbReference type="Proteomes" id="UP001232343"/>
    </source>
</evidence>
<dbReference type="Proteomes" id="UP001232343">
    <property type="component" value="Unassembled WGS sequence"/>
</dbReference>
<evidence type="ECO:0000313" key="2">
    <source>
        <dbReference type="EMBL" id="MDQ0343367.1"/>
    </source>
</evidence>
<proteinExistence type="predicted"/>
<accession>A0ABU0D4M2</accession>
<dbReference type="RefSeq" id="WP_244681651.1">
    <property type="nucleotide sequence ID" value="NZ_JALIRM010000007.1"/>
</dbReference>
<dbReference type="EMBL" id="JAUSUO010000004">
    <property type="protein sequence ID" value="MDQ0343367.1"/>
    <property type="molecule type" value="Genomic_DNA"/>
</dbReference>
<keyword evidence="1" id="KW-0812">Transmembrane</keyword>
<reference evidence="2 3" key="1">
    <citation type="submission" date="2023-07" db="EMBL/GenBank/DDBJ databases">
        <title>Genomic Encyclopedia of Type Strains, Phase IV (KMG-IV): sequencing the most valuable type-strain genomes for metagenomic binning, comparative biology and taxonomic classification.</title>
        <authorList>
            <person name="Goeker M."/>
        </authorList>
    </citation>
    <scope>NUCLEOTIDE SEQUENCE [LARGE SCALE GENOMIC DNA]</scope>
    <source>
        <strain evidence="2 3">DSM 27848</strain>
    </source>
</reference>
<protein>
    <submittedName>
        <fullName evidence="2">Anti-sigma factor RsiW</fullName>
    </submittedName>
</protein>
<feature type="transmembrane region" description="Helical" evidence="1">
    <location>
        <begin position="89"/>
        <end position="112"/>
    </location>
</feature>
<keyword evidence="1" id="KW-1133">Transmembrane helix</keyword>
<name>A0ABU0D4M2_9BACI</name>
<comment type="caution">
    <text evidence="2">The sequence shown here is derived from an EMBL/GenBank/DDBJ whole genome shotgun (WGS) entry which is preliminary data.</text>
</comment>
<keyword evidence="3" id="KW-1185">Reference proteome</keyword>
<evidence type="ECO:0000256" key="1">
    <source>
        <dbReference type="SAM" id="Phobius"/>
    </source>
</evidence>
<sequence>MNHMTYENWLEYVRDELNEETRKVYENHLYSCDHCLELYLKAVEATEFQMPEFEEDSSFTDSIMQQVTELNKPKPMTKPRKKISQKQTIVHYFVAAAVTLFLMSTGVFSHLMNMASTFEHSEQKQAESFVQSFLNKQDSFTNKFEEILKEEDRHE</sequence>
<organism evidence="2 3">
    <name type="scientific">Lederbergia wuyishanensis</name>
    <dbReference type="NCBI Taxonomy" id="1347903"/>
    <lineage>
        <taxon>Bacteria</taxon>
        <taxon>Bacillati</taxon>
        <taxon>Bacillota</taxon>
        <taxon>Bacilli</taxon>
        <taxon>Bacillales</taxon>
        <taxon>Bacillaceae</taxon>
        <taxon>Lederbergia</taxon>
    </lineage>
</organism>